<evidence type="ECO:0000256" key="1">
    <source>
        <dbReference type="ARBA" id="ARBA00022475"/>
    </source>
</evidence>
<gene>
    <name evidence="6" type="ORF">EKH80_19930</name>
</gene>
<name>A0A432M193_9GAMM</name>
<dbReference type="Pfam" id="PF07869">
    <property type="entry name" value="DUF1656"/>
    <property type="match status" value="1"/>
</dbReference>
<sequence length="72" mass="7943">MLEELHLFGVYLPAALVWAVIAGVSAHVLRGLFQRWTWFKLFGPAGVLELALFALLWLGLTVVADAFFNQGA</sequence>
<dbReference type="InterPro" id="IPR012451">
    <property type="entry name" value="DUF1656"/>
</dbReference>
<accession>A0A432M193</accession>
<feature type="transmembrane region" description="Helical" evidence="5">
    <location>
        <begin position="41"/>
        <end position="64"/>
    </location>
</feature>
<dbReference type="RefSeq" id="WP_126686551.1">
    <property type="nucleotide sequence ID" value="NZ_RYYV01000021.1"/>
</dbReference>
<evidence type="ECO:0000313" key="7">
    <source>
        <dbReference type="Proteomes" id="UP000274358"/>
    </source>
</evidence>
<proteinExistence type="predicted"/>
<comment type="caution">
    <text evidence="6">The sequence shown here is derived from an EMBL/GenBank/DDBJ whole genome shotgun (WGS) entry which is preliminary data.</text>
</comment>
<keyword evidence="7" id="KW-1185">Reference proteome</keyword>
<reference evidence="6 7" key="1">
    <citation type="submission" date="2018-12" db="EMBL/GenBank/DDBJ databases">
        <title>Dyella dinghuensis sp. nov. DHOA06 and Dyella choica sp. nov. 4M-K27, isolated from forest soil.</title>
        <authorList>
            <person name="Qiu L.-H."/>
            <person name="Gao Z.-H."/>
        </authorList>
    </citation>
    <scope>NUCLEOTIDE SEQUENCE [LARGE SCALE GENOMIC DNA]</scope>
    <source>
        <strain evidence="6 7">4M-K27</strain>
    </source>
</reference>
<dbReference type="EMBL" id="RYYV01000021">
    <property type="protein sequence ID" value="RUL70895.1"/>
    <property type="molecule type" value="Genomic_DNA"/>
</dbReference>
<feature type="transmembrane region" description="Helical" evidence="5">
    <location>
        <begin position="6"/>
        <end position="29"/>
    </location>
</feature>
<keyword evidence="4 5" id="KW-0472">Membrane</keyword>
<evidence type="ECO:0000313" key="6">
    <source>
        <dbReference type="EMBL" id="RUL70895.1"/>
    </source>
</evidence>
<evidence type="ECO:0000256" key="2">
    <source>
        <dbReference type="ARBA" id="ARBA00022692"/>
    </source>
</evidence>
<dbReference type="OrthoDB" id="5957748at2"/>
<dbReference type="Proteomes" id="UP000274358">
    <property type="component" value="Unassembled WGS sequence"/>
</dbReference>
<evidence type="ECO:0000256" key="3">
    <source>
        <dbReference type="ARBA" id="ARBA00022989"/>
    </source>
</evidence>
<protein>
    <submittedName>
        <fullName evidence="6">DUF1656 domain-containing protein</fullName>
    </submittedName>
</protein>
<keyword evidence="1" id="KW-1003">Cell membrane</keyword>
<evidence type="ECO:0000256" key="5">
    <source>
        <dbReference type="SAM" id="Phobius"/>
    </source>
</evidence>
<organism evidence="6 7">
    <name type="scientific">Dyella choica</name>
    <dbReference type="NCBI Taxonomy" id="1927959"/>
    <lineage>
        <taxon>Bacteria</taxon>
        <taxon>Pseudomonadati</taxon>
        <taxon>Pseudomonadota</taxon>
        <taxon>Gammaproteobacteria</taxon>
        <taxon>Lysobacterales</taxon>
        <taxon>Rhodanobacteraceae</taxon>
        <taxon>Dyella</taxon>
    </lineage>
</organism>
<keyword evidence="3 5" id="KW-1133">Transmembrane helix</keyword>
<dbReference type="AlphaFoldDB" id="A0A432M193"/>
<evidence type="ECO:0000256" key="4">
    <source>
        <dbReference type="ARBA" id="ARBA00023136"/>
    </source>
</evidence>
<keyword evidence="2 5" id="KW-0812">Transmembrane</keyword>